<dbReference type="PROSITE" id="PS50928">
    <property type="entry name" value="ABC_TM1"/>
    <property type="match status" value="1"/>
</dbReference>
<name>A0AA37WDK6_9BACT</name>
<comment type="caution">
    <text evidence="9">The sequence shown here is derived from an EMBL/GenBank/DDBJ whole genome shotgun (WGS) entry which is preliminary data.</text>
</comment>
<sequence>MLISILKKIGAAFLSLWIISILIFLLSKAVPGDPVDDRLALNFDTTFEGNYEKEYARLKKELFLDLPYFYFALAPNHFPKDIQALASKADVQAKRKDFFSDRGLFLPTLRWHGLQNQYHKWLFNSGLSISDGSPVNYKIKRAMVWTVFLVLTSIIFSYFFGIGIGLLLSSIRSKKVVRWLEGLLFGIYAIPVFWLATLLLVFFTTKEYGAWTNIFPTVGLSPIDVGDPWYLRLSKYGSQLILPTVVLVLHNLAFISTLTKRNIDKSKKMGFVTTSKAYGFSKKEVLFKEVLPFSLIPLITSVTSAIPAAISGSLVIEIIFNIPGMGRLLYKSILNYDWPVVFPVVMIIACFTFLSFLIADILYRTVDPRIS</sequence>
<evidence type="ECO:0000256" key="2">
    <source>
        <dbReference type="ARBA" id="ARBA00022448"/>
    </source>
</evidence>
<feature type="transmembrane region" description="Helical" evidence="7">
    <location>
        <begin position="290"/>
        <end position="320"/>
    </location>
</feature>
<dbReference type="Pfam" id="PF00528">
    <property type="entry name" value="BPD_transp_1"/>
    <property type="match status" value="1"/>
</dbReference>
<dbReference type="InterPro" id="IPR035906">
    <property type="entry name" value="MetI-like_sf"/>
</dbReference>
<keyword evidence="3" id="KW-1003">Cell membrane</keyword>
<dbReference type="Proteomes" id="UP001156666">
    <property type="component" value="Unassembled WGS sequence"/>
</dbReference>
<reference evidence="9" key="1">
    <citation type="journal article" date="2014" name="Int. J. Syst. Evol. Microbiol.">
        <title>Complete genome sequence of Corynebacterium casei LMG S-19264T (=DSM 44701T), isolated from a smear-ripened cheese.</title>
        <authorList>
            <consortium name="US DOE Joint Genome Institute (JGI-PGF)"/>
            <person name="Walter F."/>
            <person name="Albersmeier A."/>
            <person name="Kalinowski J."/>
            <person name="Ruckert C."/>
        </authorList>
    </citation>
    <scope>NUCLEOTIDE SEQUENCE</scope>
    <source>
        <strain evidence="9">NBRC 108769</strain>
    </source>
</reference>
<dbReference type="SUPFAM" id="SSF161098">
    <property type="entry name" value="MetI-like"/>
    <property type="match status" value="1"/>
</dbReference>
<evidence type="ECO:0000259" key="8">
    <source>
        <dbReference type="PROSITE" id="PS50928"/>
    </source>
</evidence>
<evidence type="ECO:0000256" key="4">
    <source>
        <dbReference type="ARBA" id="ARBA00022692"/>
    </source>
</evidence>
<comment type="similarity">
    <text evidence="7">Belongs to the binding-protein-dependent transport system permease family.</text>
</comment>
<dbReference type="GO" id="GO:0005886">
    <property type="term" value="C:plasma membrane"/>
    <property type="evidence" value="ECO:0007669"/>
    <property type="project" value="UniProtKB-SubCell"/>
</dbReference>
<evidence type="ECO:0000256" key="5">
    <source>
        <dbReference type="ARBA" id="ARBA00022989"/>
    </source>
</evidence>
<evidence type="ECO:0000256" key="3">
    <source>
        <dbReference type="ARBA" id="ARBA00022475"/>
    </source>
</evidence>
<keyword evidence="10" id="KW-1185">Reference proteome</keyword>
<feature type="transmembrane region" description="Helical" evidence="7">
    <location>
        <begin position="340"/>
        <end position="363"/>
    </location>
</feature>
<evidence type="ECO:0000313" key="10">
    <source>
        <dbReference type="Proteomes" id="UP001156666"/>
    </source>
</evidence>
<evidence type="ECO:0000256" key="1">
    <source>
        <dbReference type="ARBA" id="ARBA00004651"/>
    </source>
</evidence>
<dbReference type="PANTHER" id="PTHR30465:SF0">
    <property type="entry name" value="OLIGOPEPTIDE TRANSPORT SYSTEM PERMEASE PROTEIN APPB"/>
    <property type="match status" value="1"/>
</dbReference>
<protein>
    <submittedName>
        <fullName evidence="9">Peptide ABC transporter permease</fullName>
    </submittedName>
</protein>
<dbReference type="AlphaFoldDB" id="A0AA37WDK6"/>
<feature type="transmembrane region" description="Helical" evidence="7">
    <location>
        <begin position="180"/>
        <end position="203"/>
    </location>
</feature>
<comment type="subcellular location">
    <subcellularLocation>
        <location evidence="1 7">Cell membrane</location>
        <topology evidence="1 7">Multi-pass membrane protein</topology>
    </subcellularLocation>
</comment>
<feature type="domain" description="ABC transmembrane type-1" evidence="8">
    <location>
        <begin position="143"/>
        <end position="363"/>
    </location>
</feature>
<gene>
    <name evidence="9" type="primary">appB</name>
    <name evidence="9" type="ORF">GCM10007940_25960</name>
</gene>
<evidence type="ECO:0000256" key="6">
    <source>
        <dbReference type="ARBA" id="ARBA00023136"/>
    </source>
</evidence>
<evidence type="ECO:0000313" key="9">
    <source>
        <dbReference type="EMBL" id="GLR17981.1"/>
    </source>
</evidence>
<dbReference type="Gene3D" id="1.10.3720.10">
    <property type="entry name" value="MetI-like"/>
    <property type="match status" value="1"/>
</dbReference>
<proteinExistence type="inferred from homology"/>
<keyword evidence="6 7" id="KW-0472">Membrane</keyword>
<feature type="transmembrane region" description="Helical" evidence="7">
    <location>
        <begin position="240"/>
        <end position="259"/>
    </location>
</feature>
<evidence type="ECO:0000256" key="7">
    <source>
        <dbReference type="RuleBase" id="RU363032"/>
    </source>
</evidence>
<accession>A0AA37WDK6</accession>
<reference evidence="9" key="2">
    <citation type="submission" date="2023-01" db="EMBL/GenBank/DDBJ databases">
        <title>Draft genome sequence of Portibacter lacus strain NBRC 108769.</title>
        <authorList>
            <person name="Sun Q."/>
            <person name="Mori K."/>
        </authorList>
    </citation>
    <scope>NUCLEOTIDE SEQUENCE</scope>
    <source>
        <strain evidence="9">NBRC 108769</strain>
    </source>
</reference>
<feature type="transmembrane region" description="Helical" evidence="7">
    <location>
        <begin position="142"/>
        <end position="168"/>
    </location>
</feature>
<organism evidence="9 10">
    <name type="scientific">Portibacter lacus</name>
    <dbReference type="NCBI Taxonomy" id="1099794"/>
    <lineage>
        <taxon>Bacteria</taxon>
        <taxon>Pseudomonadati</taxon>
        <taxon>Bacteroidota</taxon>
        <taxon>Saprospiria</taxon>
        <taxon>Saprospirales</taxon>
        <taxon>Haliscomenobacteraceae</taxon>
        <taxon>Portibacter</taxon>
    </lineage>
</organism>
<keyword evidence="5 7" id="KW-1133">Transmembrane helix</keyword>
<dbReference type="PANTHER" id="PTHR30465">
    <property type="entry name" value="INNER MEMBRANE ABC TRANSPORTER"/>
    <property type="match status" value="1"/>
</dbReference>
<dbReference type="CDD" id="cd06261">
    <property type="entry name" value="TM_PBP2"/>
    <property type="match status" value="1"/>
</dbReference>
<dbReference type="InterPro" id="IPR000515">
    <property type="entry name" value="MetI-like"/>
</dbReference>
<dbReference type="GO" id="GO:0055085">
    <property type="term" value="P:transmembrane transport"/>
    <property type="evidence" value="ECO:0007669"/>
    <property type="project" value="InterPro"/>
</dbReference>
<keyword evidence="4 7" id="KW-0812">Transmembrane</keyword>
<keyword evidence="2 7" id="KW-0813">Transport</keyword>
<dbReference type="EMBL" id="BSOH01000014">
    <property type="protein sequence ID" value="GLR17981.1"/>
    <property type="molecule type" value="Genomic_DNA"/>
</dbReference>